<keyword evidence="1" id="KW-1015">Disulfide bond</keyword>
<dbReference type="InterPro" id="IPR051428">
    <property type="entry name" value="Sphingo_Act-Surfact_Prot"/>
</dbReference>
<name>A0A484BSR3_DRONA</name>
<dbReference type="Gene3D" id="1.10.225.10">
    <property type="entry name" value="Saposin-like"/>
    <property type="match status" value="2"/>
</dbReference>
<organism evidence="4 5">
    <name type="scientific">Drosophila navojoa</name>
    <name type="common">Fruit fly</name>
    <dbReference type="NCBI Taxonomy" id="7232"/>
    <lineage>
        <taxon>Eukaryota</taxon>
        <taxon>Metazoa</taxon>
        <taxon>Ecdysozoa</taxon>
        <taxon>Arthropoda</taxon>
        <taxon>Hexapoda</taxon>
        <taxon>Insecta</taxon>
        <taxon>Pterygota</taxon>
        <taxon>Neoptera</taxon>
        <taxon>Endopterygota</taxon>
        <taxon>Diptera</taxon>
        <taxon>Brachycera</taxon>
        <taxon>Muscomorpha</taxon>
        <taxon>Ephydroidea</taxon>
        <taxon>Drosophilidae</taxon>
        <taxon>Drosophila</taxon>
    </lineage>
</organism>
<dbReference type="InterPro" id="IPR008139">
    <property type="entry name" value="SaposinB_dom"/>
</dbReference>
<dbReference type="AlphaFoldDB" id="A0A484BSR3"/>
<dbReference type="PANTHER" id="PTHR11480">
    <property type="entry name" value="SAPOSIN-RELATED"/>
    <property type="match status" value="1"/>
</dbReference>
<dbReference type="STRING" id="7232.A0A484BSR3"/>
<keyword evidence="5" id="KW-1185">Reference proteome</keyword>
<protein>
    <recommendedName>
        <fullName evidence="3">Saposin B-type domain-containing protein</fullName>
    </recommendedName>
</protein>
<accession>A0A484BSR3</accession>
<feature type="domain" description="Saposin B-type" evidence="3">
    <location>
        <begin position="122"/>
        <end position="202"/>
    </location>
</feature>
<dbReference type="SUPFAM" id="SSF47862">
    <property type="entry name" value="Saposin"/>
    <property type="match status" value="2"/>
</dbReference>
<dbReference type="InterPro" id="IPR008138">
    <property type="entry name" value="SapB_2"/>
</dbReference>
<dbReference type="SMART" id="SM00741">
    <property type="entry name" value="SapB"/>
    <property type="match status" value="2"/>
</dbReference>
<evidence type="ECO:0000313" key="5">
    <source>
        <dbReference type="Proteomes" id="UP000295192"/>
    </source>
</evidence>
<evidence type="ECO:0000256" key="2">
    <source>
        <dbReference type="ARBA" id="ARBA00023180"/>
    </source>
</evidence>
<dbReference type="InterPro" id="IPR011001">
    <property type="entry name" value="Saposin-like"/>
</dbReference>
<proteinExistence type="predicted"/>
<comment type="caution">
    <text evidence="4">The sequence shown here is derived from an EMBL/GenBank/DDBJ whole genome shotgun (WGS) entry which is preliminary data.</text>
</comment>
<keyword evidence="2" id="KW-0325">Glycoprotein</keyword>
<evidence type="ECO:0000259" key="3">
    <source>
        <dbReference type="PROSITE" id="PS50015"/>
    </source>
</evidence>
<dbReference type="EMBL" id="LSRL02000011">
    <property type="protein sequence ID" value="TDG51130.1"/>
    <property type="molecule type" value="Genomic_DNA"/>
</dbReference>
<dbReference type="Proteomes" id="UP000295192">
    <property type="component" value="Unassembled WGS sequence"/>
</dbReference>
<reference evidence="4 5" key="1">
    <citation type="journal article" date="2019" name="J. Hered.">
        <title>An Improved Genome Assembly for Drosophila navojoa, the Basal Species in the mojavensis Cluster.</title>
        <authorList>
            <person name="Vanderlinde T."/>
            <person name="Dupim E.G."/>
            <person name="Nazario-Yepiz N.O."/>
            <person name="Carvalho A.B."/>
        </authorList>
    </citation>
    <scope>NUCLEOTIDE SEQUENCE [LARGE SCALE GENOMIC DNA]</scope>
    <source>
        <strain evidence="4">Navoj_Jal97</strain>
        <tissue evidence="4">Whole organism</tissue>
    </source>
</reference>
<dbReference type="Pfam" id="PF03489">
    <property type="entry name" value="SapB_2"/>
    <property type="match status" value="1"/>
</dbReference>
<gene>
    <name evidence="4" type="ORF">AWZ03_002493</name>
</gene>
<dbReference type="PROSITE" id="PS50015">
    <property type="entry name" value="SAP_B"/>
    <property type="match status" value="1"/>
</dbReference>
<sequence>MELCNSEQSKNDFDFVTDEDQLFDFTENAPHSPQCLACVRSHISNEKLKSAMNKACNKLGKIATKCQKVVNSHGDQLARFARNPTVLCSLLAMCSPIAQDQEEYVEYEAYEEEETLTDIALQPSKCAICKAAMRALQHMVRHHTDKGEVARALAHVCHKLGKLQHECEHIINEHGAQIIDQMIKHTPVQMICKAIHVCRSGGILEVDFVGADDLEML</sequence>
<evidence type="ECO:0000313" key="4">
    <source>
        <dbReference type="EMBL" id="TDG51130.1"/>
    </source>
</evidence>
<evidence type="ECO:0000256" key="1">
    <source>
        <dbReference type="ARBA" id="ARBA00023157"/>
    </source>
</evidence>